<sequence length="87" mass="9732">MEENRFFNILDAQRPKMIEVAAEIEQIRLSQNISNGQQNHEAVRYVKTEVTNLWDGASTSTGSGLDSEAALSLEMEPLISSESWGFN</sequence>
<reference evidence="1 2" key="1">
    <citation type="journal article" date="2021" name="Commun. Biol.">
        <title>The genome of Shorea leprosula (Dipterocarpaceae) highlights the ecological relevance of drought in aseasonal tropical rainforests.</title>
        <authorList>
            <person name="Ng K.K.S."/>
            <person name="Kobayashi M.J."/>
            <person name="Fawcett J.A."/>
            <person name="Hatakeyama M."/>
            <person name="Paape T."/>
            <person name="Ng C.H."/>
            <person name="Ang C.C."/>
            <person name="Tnah L.H."/>
            <person name="Lee C.T."/>
            <person name="Nishiyama T."/>
            <person name="Sese J."/>
            <person name="O'Brien M.J."/>
            <person name="Copetti D."/>
            <person name="Mohd Noor M.I."/>
            <person name="Ong R.C."/>
            <person name="Putra M."/>
            <person name="Sireger I.Z."/>
            <person name="Indrioko S."/>
            <person name="Kosugi Y."/>
            <person name="Izuno A."/>
            <person name="Isagi Y."/>
            <person name="Lee S.L."/>
            <person name="Shimizu K.K."/>
        </authorList>
    </citation>
    <scope>NUCLEOTIDE SEQUENCE [LARGE SCALE GENOMIC DNA]</scope>
    <source>
        <strain evidence="1">214</strain>
    </source>
</reference>
<comment type="caution">
    <text evidence="1">The sequence shown here is derived from an EMBL/GenBank/DDBJ whole genome shotgun (WGS) entry which is preliminary data.</text>
</comment>
<gene>
    <name evidence="1" type="ORF">SLEP1_g58560</name>
</gene>
<evidence type="ECO:0000313" key="2">
    <source>
        <dbReference type="Proteomes" id="UP001054252"/>
    </source>
</evidence>
<dbReference type="AlphaFoldDB" id="A0AAV5MQW8"/>
<keyword evidence="2" id="KW-1185">Reference proteome</keyword>
<organism evidence="1 2">
    <name type="scientific">Rubroshorea leprosula</name>
    <dbReference type="NCBI Taxonomy" id="152421"/>
    <lineage>
        <taxon>Eukaryota</taxon>
        <taxon>Viridiplantae</taxon>
        <taxon>Streptophyta</taxon>
        <taxon>Embryophyta</taxon>
        <taxon>Tracheophyta</taxon>
        <taxon>Spermatophyta</taxon>
        <taxon>Magnoliopsida</taxon>
        <taxon>eudicotyledons</taxon>
        <taxon>Gunneridae</taxon>
        <taxon>Pentapetalae</taxon>
        <taxon>rosids</taxon>
        <taxon>malvids</taxon>
        <taxon>Malvales</taxon>
        <taxon>Dipterocarpaceae</taxon>
        <taxon>Rubroshorea</taxon>
    </lineage>
</organism>
<dbReference type="EMBL" id="BPVZ01000573">
    <property type="protein sequence ID" value="GKV51947.1"/>
    <property type="molecule type" value="Genomic_DNA"/>
</dbReference>
<proteinExistence type="predicted"/>
<evidence type="ECO:0000313" key="1">
    <source>
        <dbReference type="EMBL" id="GKV51947.1"/>
    </source>
</evidence>
<dbReference type="Proteomes" id="UP001054252">
    <property type="component" value="Unassembled WGS sequence"/>
</dbReference>
<accession>A0AAV5MQW8</accession>
<name>A0AAV5MQW8_9ROSI</name>
<protein>
    <submittedName>
        <fullName evidence="1">Uncharacterized protein</fullName>
    </submittedName>
</protein>